<dbReference type="AlphaFoldDB" id="A0AA36GPF7"/>
<name>A0AA36GPF7_CYLNA</name>
<evidence type="ECO:0000313" key="2">
    <source>
        <dbReference type="Proteomes" id="UP001176961"/>
    </source>
</evidence>
<dbReference type="Proteomes" id="UP001176961">
    <property type="component" value="Unassembled WGS sequence"/>
</dbReference>
<reference evidence="1" key="1">
    <citation type="submission" date="2023-07" db="EMBL/GenBank/DDBJ databases">
        <authorList>
            <consortium name="CYATHOMIX"/>
        </authorList>
    </citation>
    <scope>NUCLEOTIDE SEQUENCE</scope>
    <source>
        <strain evidence="1">N/A</strain>
    </source>
</reference>
<keyword evidence="2" id="KW-1185">Reference proteome</keyword>
<proteinExistence type="predicted"/>
<organism evidence="1 2">
    <name type="scientific">Cylicocyclus nassatus</name>
    <name type="common">Nematode worm</name>
    <dbReference type="NCBI Taxonomy" id="53992"/>
    <lineage>
        <taxon>Eukaryota</taxon>
        <taxon>Metazoa</taxon>
        <taxon>Ecdysozoa</taxon>
        <taxon>Nematoda</taxon>
        <taxon>Chromadorea</taxon>
        <taxon>Rhabditida</taxon>
        <taxon>Rhabditina</taxon>
        <taxon>Rhabditomorpha</taxon>
        <taxon>Strongyloidea</taxon>
        <taxon>Strongylidae</taxon>
        <taxon>Cylicocyclus</taxon>
    </lineage>
</organism>
<protein>
    <submittedName>
        <fullName evidence="1">Uncharacterized protein</fullName>
    </submittedName>
</protein>
<gene>
    <name evidence="1" type="ORF">CYNAS_LOCUS7749</name>
</gene>
<dbReference type="EMBL" id="CATQJL010000112">
    <property type="protein sequence ID" value="CAJ0595766.1"/>
    <property type="molecule type" value="Genomic_DNA"/>
</dbReference>
<comment type="caution">
    <text evidence="1">The sequence shown here is derived from an EMBL/GenBank/DDBJ whole genome shotgun (WGS) entry which is preliminary data.</text>
</comment>
<sequence length="234" mass="26953">MGTYKCSEKLAAKKMLDHAEWFLTVLKPGIDEPAMRLNITLSRITRPGQITMDWSITNVIYSLKRQVTLQSYRLEDSSTPLDVSLHVNSTYDTNGTALYVIDPSKDKGKNRYAKLEFRYLGGYNVSIQRGPVQMIYEDLKVIRLEHTEQLDKVTLKWSVTGMYENEKPTYSVSVFGESKNVELERKTDQTTIDIEIRKRPWRFHVEVLPLSGSYTGIKKEEEIYIAERGLSSIS</sequence>
<evidence type="ECO:0000313" key="1">
    <source>
        <dbReference type="EMBL" id="CAJ0595766.1"/>
    </source>
</evidence>
<accession>A0AA36GPF7</accession>